<evidence type="ECO:0000313" key="4">
    <source>
        <dbReference type="Proteomes" id="UP001417504"/>
    </source>
</evidence>
<feature type="compositionally biased region" description="Basic and acidic residues" evidence="1">
    <location>
        <begin position="264"/>
        <end position="276"/>
    </location>
</feature>
<feature type="chain" id="PRO_5042932796" evidence="2">
    <location>
        <begin position="27"/>
        <end position="301"/>
    </location>
</feature>
<dbReference type="AlphaFoldDB" id="A0AAP0K8X2"/>
<comment type="caution">
    <text evidence="3">The sequence shown here is derived from an EMBL/GenBank/DDBJ whole genome shotgun (WGS) entry which is preliminary data.</text>
</comment>
<feature type="region of interest" description="Disordered" evidence="1">
    <location>
        <begin position="31"/>
        <end position="50"/>
    </location>
</feature>
<reference evidence="3 4" key="1">
    <citation type="submission" date="2024-01" db="EMBL/GenBank/DDBJ databases">
        <title>Genome assemblies of Stephania.</title>
        <authorList>
            <person name="Yang L."/>
        </authorList>
    </citation>
    <scope>NUCLEOTIDE SEQUENCE [LARGE SCALE GENOMIC DNA]</scope>
    <source>
        <strain evidence="3">QJT</strain>
        <tissue evidence="3">Leaf</tissue>
    </source>
</reference>
<feature type="region of interest" description="Disordered" evidence="1">
    <location>
        <begin position="201"/>
        <end position="284"/>
    </location>
</feature>
<sequence length="301" mass="33897">MNRGTFGSATLFVYYFLALLFMAVSAFTPKNPQQHQNKYKRNNKSWKQHHPSSWDQIKSLLTCKQVEIEFPSTKASVIGYSKLGSSCNSICSFRDVVHTNTRVVHRADNSPESSTVGIQQTGLLTRKPLNNYSNKPSSSTNGVGGCQARRPIQKQCNSEDSLGAMSATPLSTTQVILLQEQQSAFAHNVVRSSQKLKAWTFTNPSNMPFQSREQRTRRQHSGDHLQIKLDEDRESNLQDQTDIKGPQQPTHDPTVRGVQGRGEGTCKRQRQEEPQVRRRRERAAQIPLHLANVRAGRTSLV</sequence>
<dbReference type="EMBL" id="JBBNAE010000002">
    <property type="protein sequence ID" value="KAK9146790.1"/>
    <property type="molecule type" value="Genomic_DNA"/>
</dbReference>
<dbReference type="Proteomes" id="UP001417504">
    <property type="component" value="Unassembled WGS sequence"/>
</dbReference>
<organism evidence="3 4">
    <name type="scientific">Stephania japonica</name>
    <dbReference type="NCBI Taxonomy" id="461633"/>
    <lineage>
        <taxon>Eukaryota</taxon>
        <taxon>Viridiplantae</taxon>
        <taxon>Streptophyta</taxon>
        <taxon>Embryophyta</taxon>
        <taxon>Tracheophyta</taxon>
        <taxon>Spermatophyta</taxon>
        <taxon>Magnoliopsida</taxon>
        <taxon>Ranunculales</taxon>
        <taxon>Menispermaceae</taxon>
        <taxon>Menispermoideae</taxon>
        <taxon>Cissampelideae</taxon>
        <taxon>Stephania</taxon>
    </lineage>
</organism>
<feature type="region of interest" description="Disordered" evidence="1">
    <location>
        <begin position="127"/>
        <end position="147"/>
    </location>
</feature>
<keyword evidence="4" id="KW-1185">Reference proteome</keyword>
<protein>
    <submittedName>
        <fullName evidence="3">Uncharacterized protein</fullName>
    </submittedName>
</protein>
<feature type="compositionally biased region" description="Polar residues" evidence="1">
    <location>
        <begin position="201"/>
        <end position="211"/>
    </location>
</feature>
<feature type="compositionally biased region" description="Basic residues" evidence="1">
    <location>
        <begin position="37"/>
        <end position="50"/>
    </location>
</feature>
<evidence type="ECO:0000256" key="1">
    <source>
        <dbReference type="SAM" id="MobiDB-lite"/>
    </source>
</evidence>
<feature type="signal peptide" evidence="2">
    <location>
        <begin position="1"/>
        <end position="26"/>
    </location>
</feature>
<name>A0AAP0K8X2_9MAGN</name>
<feature type="compositionally biased region" description="Polar residues" evidence="1">
    <location>
        <begin position="127"/>
        <end position="141"/>
    </location>
</feature>
<gene>
    <name evidence="3" type="ORF">Sjap_006693</name>
</gene>
<accession>A0AAP0K8X2</accession>
<keyword evidence="2" id="KW-0732">Signal</keyword>
<feature type="compositionally biased region" description="Basic and acidic residues" evidence="1">
    <location>
        <begin position="212"/>
        <end position="236"/>
    </location>
</feature>
<evidence type="ECO:0000313" key="3">
    <source>
        <dbReference type="EMBL" id="KAK9146790.1"/>
    </source>
</evidence>
<evidence type="ECO:0000256" key="2">
    <source>
        <dbReference type="SAM" id="SignalP"/>
    </source>
</evidence>
<proteinExistence type="predicted"/>